<evidence type="ECO:0000313" key="5">
    <source>
        <dbReference type="Proteomes" id="UP000078532"/>
    </source>
</evidence>
<keyword evidence="1" id="KW-1133">Transmembrane helix</keyword>
<dbReference type="Proteomes" id="UP000078532">
    <property type="component" value="Unassembled WGS sequence"/>
</dbReference>
<dbReference type="Pfam" id="PF01551">
    <property type="entry name" value="Peptidase_M23"/>
    <property type="match status" value="1"/>
</dbReference>
<keyword evidence="1" id="KW-0812">Transmembrane</keyword>
<dbReference type="InterPro" id="IPR023346">
    <property type="entry name" value="Lysozyme-like_dom_sf"/>
</dbReference>
<feature type="domain" description="Transglycosylase SLT" evidence="2">
    <location>
        <begin position="77"/>
        <end position="169"/>
    </location>
</feature>
<evidence type="ECO:0000256" key="1">
    <source>
        <dbReference type="SAM" id="Phobius"/>
    </source>
</evidence>
<reference evidence="4 5" key="1">
    <citation type="submission" date="2016-04" db="EMBL/GenBank/DDBJ databases">
        <authorList>
            <person name="Evans L.H."/>
            <person name="Alamgir A."/>
            <person name="Owens N."/>
            <person name="Weber N.D."/>
            <person name="Virtaneva K."/>
            <person name="Barbian K."/>
            <person name="Babar A."/>
            <person name="Rosenke K."/>
        </authorList>
    </citation>
    <scope>NUCLEOTIDE SEQUENCE [LARGE SCALE GENOMIC DNA]</scope>
    <source>
        <strain evidence="4 5">LMa1</strain>
    </source>
</reference>
<accession>A0A1B7LG36</accession>
<dbReference type="PANTHER" id="PTHR21666:SF270">
    <property type="entry name" value="MUREIN HYDROLASE ACTIVATOR ENVC"/>
    <property type="match status" value="1"/>
</dbReference>
<feature type="domain" description="M23ase beta-sheet core" evidence="3">
    <location>
        <begin position="220"/>
        <end position="313"/>
    </location>
</feature>
<dbReference type="SUPFAM" id="SSF53955">
    <property type="entry name" value="Lysozyme-like"/>
    <property type="match status" value="1"/>
</dbReference>
<dbReference type="CDD" id="cd13399">
    <property type="entry name" value="Slt35-like"/>
    <property type="match status" value="1"/>
</dbReference>
<protein>
    <submittedName>
        <fullName evidence="4">Peptidase M23</fullName>
    </submittedName>
</protein>
<dbReference type="AlphaFoldDB" id="A0A1B7LG36"/>
<dbReference type="InterPro" id="IPR050570">
    <property type="entry name" value="Cell_wall_metabolism_enzyme"/>
</dbReference>
<evidence type="ECO:0000313" key="4">
    <source>
        <dbReference type="EMBL" id="OAT83701.1"/>
    </source>
</evidence>
<feature type="transmembrane region" description="Helical" evidence="1">
    <location>
        <begin position="20"/>
        <end position="46"/>
    </location>
</feature>
<keyword evidence="1" id="KW-0472">Membrane</keyword>
<evidence type="ECO:0000259" key="3">
    <source>
        <dbReference type="Pfam" id="PF01551"/>
    </source>
</evidence>
<organism evidence="4 5">
    <name type="scientific">Desulfotomaculum copahuensis</name>
    <dbReference type="NCBI Taxonomy" id="1838280"/>
    <lineage>
        <taxon>Bacteria</taxon>
        <taxon>Bacillati</taxon>
        <taxon>Bacillota</taxon>
        <taxon>Clostridia</taxon>
        <taxon>Eubacteriales</taxon>
        <taxon>Desulfotomaculaceae</taxon>
        <taxon>Desulfotomaculum</taxon>
    </lineage>
</organism>
<dbReference type="Gene3D" id="1.10.530.10">
    <property type="match status" value="1"/>
</dbReference>
<dbReference type="InterPro" id="IPR011055">
    <property type="entry name" value="Dup_hybrid_motif"/>
</dbReference>
<dbReference type="InterPro" id="IPR008258">
    <property type="entry name" value="Transglycosylase_SLT_dom_1"/>
</dbReference>
<name>A0A1B7LG36_9FIRM</name>
<gene>
    <name evidence="4" type="ORF">A6M21_07645</name>
</gene>
<keyword evidence="5" id="KW-1185">Reference proteome</keyword>
<dbReference type="InterPro" id="IPR016047">
    <property type="entry name" value="M23ase_b-sheet_dom"/>
</dbReference>
<dbReference type="CDD" id="cd12797">
    <property type="entry name" value="M23_peptidase"/>
    <property type="match status" value="1"/>
</dbReference>
<dbReference type="GO" id="GO:0004222">
    <property type="term" value="F:metalloendopeptidase activity"/>
    <property type="evidence" value="ECO:0007669"/>
    <property type="project" value="TreeGrafter"/>
</dbReference>
<dbReference type="STRING" id="1838280.A6M21_07645"/>
<dbReference type="EMBL" id="LYVF01000099">
    <property type="protein sequence ID" value="OAT83701.1"/>
    <property type="molecule type" value="Genomic_DNA"/>
</dbReference>
<comment type="caution">
    <text evidence="4">The sequence shown here is derived from an EMBL/GenBank/DDBJ whole genome shotgun (WGS) entry which is preliminary data.</text>
</comment>
<dbReference type="Gene3D" id="2.70.70.10">
    <property type="entry name" value="Glucose Permease (Domain IIA)"/>
    <property type="match status" value="1"/>
</dbReference>
<dbReference type="SUPFAM" id="SSF51261">
    <property type="entry name" value="Duplicated hybrid motif"/>
    <property type="match status" value="1"/>
</dbReference>
<dbReference type="PANTHER" id="PTHR21666">
    <property type="entry name" value="PEPTIDASE-RELATED"/>
    <property type="match status" value="1"/>
</dbReference>
<dbReference type="Pfam" id="PF01464">
    <property type="entry name" value="SLT"/>
    <property type="match status" value="1"/>
</dbReference>
<evidence type="ECO:0000259" key="2">
    <source>
        <dbReference type="Pfam" id="PF01464"/>
    </source>
</evidence>
<sequence>MDIALAGKAVKLLGGGRKSINTALIIFIFLIPLFFIFIFILAAIMFSGMLGISTGFNSGAATNIAKNEIPANLLPVFVSAQQKYGVSWAVLAAIAKVETDFGQNMFTSSAGAVGFMQILPSTWESYKQDGNGDGIYDPYNPWDAIYTAANYLKACGFETDPSKAIWDYNHAWWYVREVMSIATSYSSDMLPTGNGVWPLPGHTALSSGYGYRYLDGKGEFHAGIDIPAPKGTPVVSAISGKVIMAHYNDGFGICVEVESDSCMTLYGHLSGVAVYEGETVSAGQTIGYVGSTGYSTGNHLHFGVYVNGQPCNPLEWLKVPSGNY</sequence>
<proteinExistence type="predicted"/>